<keyword evidence="12" id="KW-1185">Reference proteome</keyword>
<evidence type="ECO:0000256" key="5">
    <source>
        <dbReference type="HAMAP-Rule" id="MF_00013"/>
    </source>
</evidence>
<reference evidence="11 12" key="1">
    <citation type="submission" date="2016-10" db="EMBL/GenBank/DDBJ databases">
        <authorList>
            <person name="de Groot N.N."/>
        </authorList>
    </citation>
    <scope>NUCLEOTIDE SEQUENCE [LARGE SCALE GENOMIC DNA]</scope>
    <source>
        <strain evidence="11 12">DSM 26424</strain>
    </source>
</reference>
<dbReference type="Proteomes" id="UP000199093">
    <property type="component" value="Unassembled WGS sequence"/>
</dbReference>
<comment type="pathway">
    <text evidence="1 5 6">Protein modification; protein lipoylation via endogenous pathway; protein N(6)-(lipoyl)lysine from octanoyl-[acyl-carrier-protein]: step 1/2.</text>
</comment>
<dbReference type="NCBIfam" id="NF010921">
    <property type="entry name" value="PRK14341.1"/>
    <property type="match status" value="1"/>
</dbReference>
<feature type="domain" description="BPL/LPL catalytic" evidence="10">
    <location>
        <begin position="30"/>
        <end position="218"/>
    </location>
</feature>
<proteinExistence type="inferred from homology"/>
<dbReference type="EC" id="2.3.1.181" evidence="5 6"/>
<dbReference type="NCBIfam" id="TIGR00214">
    <property type="entry name" value="lipB"/>
    <property type="match status" value="1"/>
</dbReference>
<feature type="binding site" evidence="5 8">
    <location>
        <begin position="149"/>
        <end position="151"/>
    </location>
    <ligand>
        <name>substrate</name>
    </ligand>
</feature>
<protein>
    <recommendedName>
        <fullName evidence="5 6">Octanoyltransferase</fullName>
        <ecNumber evidence="5 6">2.3.1.181</ecNumber>
    </recommendedName>
    <alternativeName>
        <fullName evidence="5">Lipoate-protein ligase B</fullName>
    </alternativeName>
    <alternativeName>
        <fullName evidence="5">Lipoyl/octanoyl transferase</fullName>
    </alternativeName>
    <alternativeName>
        <fullName evidence="5">Octanoyl-[acyl-carrier-protein]-protein N-octanoyltransferase</fullName>
    </alternativeName>
</protein>
<dbReference type="InterPro" id="IPR020605">
    <property type="entry name" value="Octanoyltransferase_CS"/>
</dbReference>
<evidence type="ECO:0000256" key="1">
    <source>
        <dbReference type="ARBA" id="ARBA00004821"/>
    </source>
</evidence>
<dbReference type="EMBL" id="FNEJ01000008">
    <property type="protein sequence ID" value="SDI66787.1"/>
    <property type="molecule type" value="Genomic_DNA"/>
</dbReference>
<comment type="subcellular location">
    <subcellularLocation>
        <location evidence="5">Cytoplasm</location>
    </subcellularLocation>
</comment>
<dbReference type="Gene3D" id="3.30.930.10">
    <property type="entry name" value="Bira Bifunctional Protein, Domain 2"/>
    <property type="match status" value="1"/>
</dbReference>
<feature type="binding site" evidence="5 8">
    <location>
        <begin position="69"/>
        <end position="76"/>
    </location>
    <ligand>
        <name>substrate</name>
    </ligand>
</feature>
<dbReference type="Pfam" id="PF21948">
    <property type="entry name" value="LplA-B_cat"/>
    <property type="match status" value="1"/>
</dbReference>
<dbReference type="GO" id="GO:0005737">
    <property type="term" value="C:cytoplasm"/>
    <property type="evidence" value="ECO:0007669"/>
    <property type="project" value="UniProtKB-SubCell"/>
</dbReference>
<evidence type="ECO:0000256" key="6">
    <source>
        <dbReference type="PIRNR" id="PIRNR016262"/>
    </source>
</evidence>
<evidence type="ECO:0000256" key="3">
    <source>
        <dbReference type="ARBA" id="ARBA00023315"/>
    </source>
</evidence>
<feature type="binding site" evidence="5 8">
    <location>
        <begin position="162"/>
        <end position="164"/>
    </location>
    <ligand>
        <name>substrate</name>
    </ligand>
</feature>
<keyword evidence="3 5" id="KW-0012">Acyltransferase</keyword>
<comment type="similarity">
    <text evidence="5 6">Belongs to the LipB family.</text>
</comment>
<feature type="site" description="Lowers pKa of active site Cys" evidence="5 9">
    <location>
        <position position="146"/>
    </location>
</feature>
<evidence type="ECO:0000256" key="8">
    <source>
        <dbReference type="PIRSR" id="PIRSR016262-2"/>
    </source>
</evidence>
<dbReference type="PIRSF" id="PIRSF016262">
    <property type="entry name" value="LPLase"/>
    <property type="match status" value="1"/>
</dbReference>
<dbReference type="HAMAP" id="MF_00013">
    <property type="entry name" value="LipB"/>
    <property type="match status" value="1"/>
</dbReference>
<evidence type="ECO:0000256" key="4">
    <source>
        <dbReference type="ARBA" id="ARBA00024732"/>
    </source>
</evidence>
<dbReference type="PANTHER" id="PTHR10993">
    <property type="entry name" value="OCTANOYLTRANSFERASE"/>
    <property type="match status" value="1"/>
</dbReference>
<dbReference type="SUPFAM" id="SSF55681">
    <property type="entry name" value="Class II aaRS and biotin synthetases"/>
    <property type="match status" value="1"/>
</dbReference>
<keyword evidence="2 5" id="KW-0808">Transferase</keyword>
<dbReference type="OrthoDB" id="9787061at2"/>
<dbReference type="PANTHER" id="PTHR10993:SF7">
    <property type="entry name" value="LIPOYLTRANSFERASE 2, MITOCHONDRIAL-RELATED"/>
    <property type="match status" value="1"/>
</dbReference>
<gene>
    <name evidence="5" type="primary">lipB</name>
    <name evidence="11" type="ORF">SAMN04487993_100825</name>
</gene>
<dbReference type="STRING" id="555512.SAMN04487993_100825"/>
<dbReference type="NCBIfam" id="NF010925">
    <property type="entry name" value="PRK14345.1"/>
    <property type="match status" value="1"/>
</dbReference>
<dbReference type="RefSeq" id="WP_089846650.1">
    <property type="nucleotide sequence ID" value="NZ_FNEJ01000008.1"/>
</dbReference>
<dbReference type="GO" id="GO:0033819">
    <property type="term" value="F:lipoyl(octanoyl) transferase activity"/>
    <property type="evidence" value="ECO:0007669"/>
    <property type="project" value="UniProtKB-EC"/>
</dbReference>
<keyword evidence="5" id="KW-0963">Cytoplasm</keyword>
<dbReference type="CDD" id="cd16444">
    <property type="entry name" value="LipB"/>
    <property type="match status" value="1"/>
</dbReference>
<comment type="function">
    <text evidence="4 5 6">Catalyzes the transfer of endogenously produced octanoic acid from octanoyl-acyl-carrier-protein onto the lipoyl domains of lipoate-dependent enzymes. Lipoyl-ACP can also act as a substrate although octanoyl-ACP is likely to be the physiological substrate.</text>
</comment>
<evidence type="ECO:0000313" key="12">
    <source>
        <dbReference type="Proteomes" id="UP000199093"/>
    </source>
</evidence>
<comment type="catalytic activity">
    <reaction evidence="5 6">
        <text>octanoyl-[ACP] + L-lysyl-[protein] = N(6)-octanoyl-L-lysyl-[protein] + holo-[ACP] + H(+)</text>
        <dbReference type="Rhea" id="RHEA:17665"/>
        <dbReference type="Rhea" id="RHEA-COMP:9636"/>
        <dbReference type="Rhea" id="RHEA-COMP:9685"/>
        <dbReference type="Rhea" id="RHEA-COMP:9752"/>
        <dbReference type="Rhea" id="RHEA-COMP:9928"/>
        <dbReference type="ChEBI" id="CHEBI:15378"/>
        <dbReference type="ChEBI" id="CHEBI:29969"/>
        <dbReference type="ChEBI" id="CHEBI:64479"/>
        <dbReference type="ChEBI" id="CHEBI:78463"/>
        <dbReference type="ChEBI" id="CHEBI:78809"/>
        <dbReference type="EC" id="2.3.1.181"/>
    </reaction>
</comment>
<comment type="miscellaneous">
    <text evidence="5">In the reaction, the free carboxyl group of octanoic acid is attached via an amide linkage to the epsilon-amino group of a specific lysine residue of lipoyl domains of lipoate-dependent enzymes.</text>
</comment>
<dbReference type="GO" id="GO:0009249">
    <property type="term" value="P:protein lipoylation"/>
    <property type="evidence" value="ECO:0007669"/>
    <property type="project" value="InterPro"/>
</dbReference>
<dbReference type="PROSITE" id="PS51733">
    <property type="entry name" value="BPL_LPL_CATALYTIC"/>
    <property type="match status" value="1"/>
</dbReference>
<dbReference type="InterPro" id="IPR045864">
    <property type="entry name" value="aa-tRNA-synth_II/BPL/LPL"/>
</dbReference>
<evidence type="ECO:0000259" key="10">
    <source>
        <dbReference type="PROSITE" id="PS51733"/>
    </source>
</evidence>
<name>A0A1G8MG54_9RHOB</name>
<evidence type="ECO:0000313" key="11">
    <source>
        <dbReference type="EMBL" id="SDI66787.1"/>
    </source>
</evidence>
<evidence type="ECO:0000256" key="7">
    <source>
        <dbReference type="PIRSR" id="PIRSR016262-1"/>
    </source>
</evidence>
<dbReference type="InterPro" id="IPR004143">
    <property type="entry name" value="BPL_LPL_catalytic"/>
</dbReference>
<feature type="active site" description="Acyl-thioester intermediate" evidence="5 7">
    <location>
        <position position="180"/>
    </location>
</feature>
<dbReference type="UniPathway" id="UPA00538">
    <property type="reaction ID" value="UER00592"/>
</dbReference>
<dbReference type="InterPro" id="IPR000544">
    <property type="entry name" value="Octanoyltransferase"/>
</dbReference>
<accession>A0A1G8MG54</accession>
<organism evidence="11 12">
    <name type="scientific">Salipiger marinus</name>
    <dbReference type="NCBI Taxonomy" id="555512"/>
    <lineage>
        <taxon>Bacteria</taxon>
        <taxon>Pseudomonadati</taxon>
        <taxon>Pseudomonadota</taxon>
        <taxon>Alphaproteobacteria</taxon>
        <taxon>Rhodobacterales</taxon>
        <taxon>Roseobacteraceae</taxon>
        <taxon>Salipiger</taxon>
    </lineage>
</organism>
<dbReference type="AlphaFoldDB" id="A0A1G8MG54"/>
<sequence>MVEWITSEGLTGYPEAVAFMEARAEAIAAGQAPEAVWLVEHPPLYTAGTSARPEDLHSPDRFPVFPSKRGGQYTYHGPGQRVVYVMLDVGARGRDVRCFVRQLEAWVIAALAEFNVAGHIRDGRVGVWVERPDRPRRTDGGLAEDKIAAIGIRLRKWVSFHGISINVEPDLEHFSGIVPCGIRDFGVTSLVDLGLPVGMADLDVALRRGFDQVFAAEARPACRTAAAE</sequence>
<evidence type="ECO:0000256" key="9">
    <source>
        <dbReference type="PIRSR" id="PIRSR016262-3"/>
    </source>
</evidence>
<evidence type="ECO:0000256" key="2">
    <source>
        <dbReference type="ARBA" id="ARBA00022679"/>
    </source>
</evidence>
<dbReference type="PROSITE" id="PS01313">
    <property type="entry name" value="LIPB"/>
    <property type="match status" value="1"/>
</dbReference>